<dbReference type="AlphaFoldDB" id="A0AAV8XJU9"/>
<dbReference type="Proteomes" id="UP001162162">
    <property type="component" value="Unassembled WGS sequence"/>
</dbReference>
<evidence type="ECO:0000313" key="2">
    <source>
        <dbReference type="Proteomes" id="UP001162162"/>
    </source>
</evidence>
<gene>
    <name evidence="1" type="ORF">NQ318_019413</name>
</gene>
<evidence type="ECO:0000313" key="1">
    <source>
        <dbReference type="EMBL" id="KAJ8938957.1"/>
    </source>
</evidence>
<comment type="caution">
    <text evidence="1">The sequence shown here is derived from an EMBL/GenBank/DDBJ whole genome shotgun (WGS) entry which is preliminary data.</text>
</comment>
<proteinExistence type="predicted"/>
<organism evidence="1 2">
    <name type="scientific">Aromia moschata</name>
    <dbReference type="NCBI Taxonomy" id="1265417"/>
    <lineage>
        <taxon>Eukaryota</taxon>
        <taxon>Metazoa</taxon>
        <taxon>Ecdysozoa</taxon>
        <taxon>Arthropoda</taxon>
        <taxon>Hexapoda</taxon>
        <taxon>Insecta</taxon>
        <taxon>Pterygota</taxon>
        <taxon>Neoptera</taxon>
        <taxon>Endopterygota</taxon>
        <taxon>Coleoptera</taxon>
        <taxon>Polyphaga</taxon>
        <taxon>Cucujiformia</taxon>
        <taxon>Chrysomeloidea</taxon>
        <taxon>Cerambycidae</taxon>
        <taxon>Cerambycinae</taxon>
        <taxon>Callichromatini</taxon>
        <taxon>Aromia</taxon>
    </lineage>
</organism>
<sequence length="97" mass="10887">MAGKNNCVTANALLGDNFDMLIYPLSLQRMRDWYPSNTRFVTSPRTLWTLCVQQDLCFMGLESTILYEAVANSGVEPVNGKDEPSRLCPKLNVKSLN</sequence>
<keyword evidence="2" id="KW-1185">Reference proteome</keyword>
<accession>A0AAV8XJU9</accession>
<name>A0AAV8XJU9_9CUCU</name>
<dbReference type="EMBL" id="JAPWTK010000517">
    <property type="protein sequence ID" value="KAJ8938957.1"/>
    <property type="molecule type" value="Genomic_DNA"/>
</dbReference>
<protein>
    <submittedName>
        <fullName evidence="1">Uncharacterized protein</fullName>
    </submittedName>
</protein>
<reference evidence="1" key="1">
    <citation type="journal article" date="2023" name="Insect Mol. Biol.">
        <title>Genome sequencing provides insights into the evolution of gene families encoding plant cell wall-degrading enzymes in longhorned beetles.</title>
        <authorList>
            <person name="Shin N.R."/>
            <person name="Okamura Y."/>
            <person name="Kirsch R."/>
            <person name="Pauchet Y."/>
        </authorList>
    </citation>
    <scope>NUCLEOTIDE SEQUENCE</scope>
    <source>
        <strain evidence="1">AMC_N1</strain>
    </source>
</reference>